<keyword evidence="4 7" id="KW-0067">ATP-binding</keyword>
<dbReference type="InterPro" id="IPR005893">
    <property type="entry name" value="PotA-like"/>
</dbReference>
<comment type="caution">
    <text evidence="9">The sequence shown here is derived from an EMBL/GenBank/DDBJ whole genome shotgun (WGS) entry which is preliminary data.</text>
</comment>
<keyword evidence="6 7" id="KW-0472">Membrane</keyword>
<gene>
    <name evidence="7" type="primary">potA</name>
    <name evidence="9" type="ORF">DWE98_12385</name>
</gene>
<evidence type="ECO:0000256" key="3">
    <source>
        <dbReference type="ARBA" id="ARBA00022741"/>
    </source>
</evidence>
<dbReference type="SUPFAM" id="SSF52540">
    <property type="entry name" value="P-loop containing nucleoside triphosphate hydrolases"/>
    <property type="match status" value="1"/>
</dbReference>
<dbReference type="Pfam" id="PF08402">
    <property type="entry name" value="TOBE_2"/>
    <property type="match status" value="1"/>
</dbReference>
<keyword evidence="2 7" id="KW-1003">Cell membrane</keyword>
<keyword evidence="3 7" id="KW-0547">Nucleotide-binding</keyword>
<dbReference type="InterPro" id="IPR003439">
    <property type="entry name" value="ABC_transporter-like_ATP-bd"/>
</dbReference>
<evidence type="ECO:0000313" key="9">
    <source>
        <dbReference type="EMBL" id="RDJ25559.1"/>
    </source>
</evidence>
<dbReference type="OrthoDB" id="9802264at2"/>
<comment type="subunit">
    <text evidence="7">The complex is composed of two ATP-binding proteins (PotA), two transmembrane proteins (PotB and PotC) and a solute-binding protein (PotD).</text>
</comment>
<dbReference type="GO" id="GO:0015417">
    <property type="term" value="F:ABC-type polyamine transporter activity"/>
    <property type="evidence" value="ECO:0007669"/>
    <property type="project" value="UniProtKB-EC"/>
</dbReference>
<dbReference type="InterPro" id="IPR017871">
    <property type="entry name" value="ABC_transporter-like_CS"/>
</dbReference>
<dbReference type="Proteomes" id="UP000255207">
    <property type="component" value="Unassembled WGS sequence"/>
</dbReference>
<comment type="function">
    <text evidence="7">Part of the ABC transporter complex PotABCD involved in spermidine/putrescine import. Responsible for energy coupling to the transport system.</text>
</comment>
<dbReference type="Gene3D" id="2.40.50.100">
    <property type="match status" value="1"/>
</dbReference>
<keyword evidence="5 7" id="KW-1278">Translocase</keyword>
<dbReference type="AlphaFoldDB" id="A0A370L733"/>
<dbReference type="SUPFAM" id="SSF50331">
    <property type="entry name" value="MOP-like"/>
    <property type="match status" value="1"/>
</dbReference>
<dbReference type="NCBIfam" id="TIGR01187">
    <property type="entry name" value="potA"/>
    <property type="match status" value="1"/>
</dbReference>
<dbReference type="InterPro" id="IPR013611">
    <property type="entry name" value="Transp-assoc_OB_typ2"/>
</dbReference>
<keyword evidence="1 7" id="KW-0813">Transport</keyword>
<sequence>MASAGQPALAGAISVENLTKTYGNAVAIRDVSLAIGSGQFVTLLGPSGSGKTTVLMSIAGFVSPTAGEIRLNGEPINHLPPDRREFGMVFQGYALFPHLTVAQNVAFPLRVRHRPRTEIEDSVRRALEMVQLERFADRLPRQLSGGQQQRAALARALVFEPSVVLLDEPLSALDKNLRHDLQAELKDLHSRVGLTFIYVTHDQQEALAMSDEIAILSEGRLVQMGTPETLYERPATRFVAGFLGQSNFISGTVEQARRDAFAYRAGATLLSQSGGPQQRDGDSVTVTIRPEKIRILTEAETADNRLESRIASFSYHGGHYHLQVDVEHVGRIVLDAPTWRREAPSIGQSITIGWDEDASVVVAS</sequence>
<dbReference type="Gene3D" id="3.40.50.300">
    <property type="entry name" value="P-loop containing nucleotide triphosphate hydrolases"/>
    <property type="match status" value="1"/>
</dbReference>
<dbReference type="PROSITE" id="PS00211">
    <property type="entry name" value="ABC_TRANSPORTER_1"/>
    <property type="match status" value="1"/>
</dbReference>
<evidence type="ECO:0000313" key="10">
    <source>
        <dbReference type="Proteomes" id="UP000255207"/>
    </source>
</evidence>
<dbReference type="GO" id="GO:0016887">
    <property type="term" value="F:ATP hydrolysis activity"/>
    <property type="evidence" value="ECO:0007669"/>
    <property type="project" value="InterPro"/>
</dbReference>
<dbReference type="InterPro" id="IPR027417">
    <property type="entry name" value="P-loop_NTPase"/>
</dbReference>
<accession>A0A370L733</accession>
<dbReference type="GO" id="GO:0005524">
    <property type="term" value="F:ATP binding"/>
    <property type="evidence" value="ECO:0007669"/>
    <property type="project" value="UniProtKB-KW"/>
</dbReference>
<proteinExistence type="inferred from homology"/>
<organism evidence="9 10">
    <name type="scientific">Bosea caraganae</name>
    <dbReference type="NCBI Taxonomy" id="2763117"/>
    <lineage>
        <taxon>Bacteria</taxon>
        <taxon>Pseudomonadati</taxon>
        <taxon>Pseudomonadota</taxon>
        <taxon>Alphaproteobacteria</taxon>
        <taxon>Hyphomicrobiales</taxon>
        <taxon>Boseaceae</taxon>
        <taxon>Bosea</taxon>
    </lineage>
</organism>
<evidence type="ECO:0000256" key="2">
    <source>
        <dbReference type="ARBA" id="ARBA00022475"/>
    </source>
</evidence>
<keyword evidence="10" id="KW-1185">Reference proteome</keyword>
<evidence type="ECO:0000256" key="6">
    <source>
        <dbReference type="ARBA" id="ARBA00023136"/>
    </source>
</evidence>
<feature type="domain" description="ABC transporter" evidence="8">
    <location>
        <begin position="13"/>
        <end position="243"/>
    </location>
</feature>
<reference evidence="10" key="1">
    <citation type="submission" date="2018-07" db="EMBL/GenBank/DDBJ databases">
        <authorList>
            <person name="Safronova V.I."/>
            <person name="Chirak E.R."/>
            <person name="Sazanova A.L."/>
        </authorList>
    </citation>
    <scope>NUCLEOTIDE SEQUENCE [LARGE SCALE GENOMIC DNA]</scope>
    <source>
        <strain evidence="10">RCAM04685</strain>
    </source>
</reference>
<evidence type="ECO:0000256" key="5">
    <source>
        <dbReference type="ARBA" id="ARBA00022967"/>
    </source>
</evidence>
<evidence type="ECO:0000256" key="4">
    <source>
        <dbReference type="ARBA" id="ARBA00022840"/>
    </source>
</evidence>
<evidence type="ECO:0000256" key="1">
    <source>
        <dbReference type="ARBA" id="ARBA00022448"/>
    </source>
</evidence>
<dbReference type="EMBL" id="QQTP01000005">
    <property type="protein sequence ID" value="RDJ25559.1"/>
    <property type="molecule type" value="Genomic_DNA"/>
</dbReference>
<protein>
    <recommendedName>
        <fullName evidence="7">Spermidine/putrescine import ATP-binding protein PotA</fullName>
        <ecNumber evidence="7">7.6.2.11</ecNumber>
    </recommendedName>
</protein>
<dbReference type="PANTHER" id="PTHR42781">
    <property type="entry name" value="SPERMIDINE/PUTRESCINE IMPORT ATP-BINDING PROTEIN POTA"/>
    <property type="match status" value="1"/>
</dbReference>
<evidence type="ECO:0000256" key="7">
    <source>
        <dbReference type="RuleBase" id="RU364083"/>
    </source>
</evidence>
<dbReference type="SMART" id="SM00382">
    <property type="entry name" value="AAA"/>
    <property type="match status" value="1"/>
</dbReference>
<dbReference type="InterPro" id="IPR008995">
    <property type="entry name" value="Mo/tungstate-bd_C_term_dom"/>
</dbReference>
<dbReference type="EC" id="7.6.2.11" evidence="7"/>
<dbReference type="GO" id="GO:0015847">
    <property type="term" value="P:putrescine transport"/>
    <property type="evidence" value="ECO:0007669"/>
    <property type="project" value="UniProtKB-ARBA"/>
</dbReference>
<dbReference type="Pfam" id="PF00005">
    <property type="entry name" value="ABC_tran"/>
    <property type="match status" value="1"/>
</dbReference>
<dbReference type="PANTHER" id="PTHR42781:SF4">
    <property type="entry name" value="SPERMIDINE_PUTRESCINE IMPORT ATP-BINDING PROTEIN POTA"/>
    <property type="match status" value="1"/>
</dbReference>
<comment type="catalytic activity">
    <reaction evidence="7">
        <text>ATP + H2O + polyamine-[polyamine-binding protein]Side 1 = ADP + phosphate + polyamineSide 2 + [polyamine-binding protein]Side 1.</text>
        <dbReference type="EC" id="7.6.2.11"/>
    </reaction>
</comment>
<dbReference type="InterPro" id="IPR050093">
    <property type="entry name" value="ABC_SmlMolc_Importer"/>
</dbReference>
<dbReference type="PROSITE" id="PS50893">
    <property type="entry name" value="ABC_TRANSPORTER_2"/>
    <property type="match status" value="1"/>
</dbReference>
<dbReference type="InterPro" id="IPR003593">
    <property type="entry name" value="AAA+_ATPase"/>
</dbReference>
<name>A0A370L733_9HYPH</name>
<evidence type="ECO:0000259" key="8">
    <source>
        <dbReference type="PROSITE" id="PS50893"/>
    </source>
</evidence>
<comment type="similarity">
    <text evidence="7">Belongs to the ABC transporter superfamily. Spermidine/putrescine importer (TC 3.A.1.11.1) family.</text>
</comment>
<dbReference type="FunFam" id="3.40.50.300:FF:000133">
    <property type="entry name" value="Spermidine/putrescine import ATP-binding protein PotA"/>
    <property type="match status" value="1"/>
</dbReference>
<dbReference type="GO" id="GO:0043190">
    <property type="term" value="C:ATP-binding cassette (ABC) transporter complex"/>
    <property type="evidence" value="ECO:0007669"/>
    <property type="project" value="InterPro"/>
</dbReference>